<dbReference type="Gene3D" id="1.10.10.60">
    <property type="entry name" value="Homeodomain-like"/>
    <property type="match status" value="1"/>
</dbReference>
<dbReference type="SUPFAM" id="SSF46689">
    <property type="entry name" value="Homeodomain-like"/>
    <property type="match status" value="1"/>
</dbReference>
<evidence type="ECO:0000256" key="10">
    <source>
        <dbReference type="ARBA" id="ARBA00023125"/>
    </source>
</evidence>
<dbReference type="SMART" id="SM00448">
    <property type="entry name" value="REC"/>
    <property type="match status" value="1"/>
</dbReference>
<dbReference type="SMART" id="SM00388">
    <property type="entry name" value="HisKA"/>
    <property type="match status" value="1"/>
</dbReference>
<dbReference type="PROSITE" id="PS50110">
    <property type="entry name" value="RESPONSE_REGULATORY"/>
    <property type="match status" value="1"/>
</dbReference>
<dbReference type="Pfam" id="PF12833">
    <property type="entry name" value="HTH_18"/>
    <property type="match status" value="1"/>
</dbReference>
<dbReference type="InterPro" id="IPR009057">
    <property type="entry name" value="Homeodomain-like_sf"/>
</dbReference>
<evidence type="ECO:0000259" key="14">
    <source>
        <dbReference type="PROSITE" id="PS01124"/>
    </source>
</evidence>
<dbReference type="InterPro" id="IPR036890">
    <property type="entry name" value="HATPase_C_sf"/>
</dbReference>
<keyword evidence="7" id="KW-0067">ATP-binding</keyword>
<comment type="catalytic activity">
    <reaction evidence="1">
        <text>ATP + protein L-histidine = ADP + protein N-phospho-L-histidine.</text>
        <dbReference type="EC" id="2.7.13.3"/>
    </reaction>
</comment>
<evidence type="ECO:0000259" key="16">
    <source>
        <dbReference type="PROSITE" id="PS50110"/>
    </source>
</evidence>
<proteinExistence type="predicted"/>
<evidence type="ECO:0000256" key="8">
    <source>
        <dbReference type="ARBA" id="ARBA00023012"/>
    </source>
</evidence>
<dbReference type="CDD" id="cd00082">
    <property type="entry name" value="HisKA"/>
    <property type="match status" value="1"/>
</dbReference>
<dbReference type="InterPro" id="IPR004358">
    <property type="entry name" value="Sig_transdc_His_kin-like_C"/>
</dbReference>
<evidence type="ECO:0000256" key="7">
    <source>
        <dbReference type="ARBA" id="ARBA00022840"/>
    </source>
</evidence>
<dbReference type="PANTHER" id="PTHR43547:SF2">
    <property type="entry name" value="HYBRID SIGNAL TRANSDUCTION HISTIDINE KINASE C"/>
    <property type="match status" value="1"/>
</dbReference>
<keyword evidence="18" id="KW-1185">Reference proteome</keyword>
<dbReference type="InterPro" id="IPR011110">
    <property type="entry name" value="Reg_prop"/>
</dbReference>
<dbReference type="PROSITE" id="PS01124">
    <property type="entry name" value="HTH_ARAC_FAMILY_2"/>
    <property type="match status" value="1"/>
</dbReference>
<dbReference type="SUPFAM" id="SSF55874">
    <property type="entry name" value="ATPase domain of HSP90 chaperone/DNA topoisomerase II/histidine kinase"/>
    <property type="match status" value="1"/>
</dbReference>
<dbReference type="GO" id="GO:0003700">
    <property type="term" value="F:DNA-binding transcription factor activity"/>
    <property type="evidence" value="ECO:0007669"/>
    <property type="project" value="InterPro"/>
</dbReference>
<evidence type="ECO:0000313" key="18">
    <source>
        <dbReference type="Proteomes" id="UP000249873"/>
    </source>
</evidence>
<dbReference type="SMART" id="SM00387">
    <property type="entry name" value="HATPase_c"/>
    <property type="match status" value="1"/>
</dbReference>
<feature type="domain" description="Response regulatory" evidence="16">
    <location>
        <begin position="1101"/>
        <end position="1216"/>
    </location>
</feature>
<dbReference type="OrthoDB" id="9797097at2"/>
<keyword evidence="5" id="KW-0547">Nucleotide-binding</keyword>
<evidence type="ECO:0000313" key="17">
    <source>
        <dbReference type="EMBL" id="AWW00771.1"/>
    </source>
</evidence>
<dbReference type="PROSITE" id="PS00041">
    <property type="entry name" value="HTH_ARAC_FAMILY_1"/>
    <property type="match status" value="1"/>
</dbReference>
<keyword evidence="11" id="KW-0804">Transcription</keyword>
<feature type="domain" description="HTH araC/xylS-type" evidence="14">
    <location>
        <begin position="1248"/>
        <end position="1346"/>
    </location>
</feature>
<dbReference type="PANTHER" id="PTHR43547">
    <property type="entry name" value="TWO-COMPONENT HISTIDINE KINASE"/>
    <property type="match status" value="1"/>
</dbReference>
<evidence type="ECO:0000256" key="12">
    <source>
        <dbReference type="PROSITE-ProRule" id="PRU00169"/>
    </source>
</evidence>
<dbReference type="InterPro" id="IPR036097">
    <property type="entry name" value="HisK_dim/P_sf"/>
</dbReference>
<dbReference type="InterPro" id="IPR018060">
    <property type="entry name" value="HTH_AraC"/>
</dbReference>
<dbReference type="CDD" id="cd17574">
    <property type="entry name" value="REC_OmpR"/>
    <property type="match status" value="1"/>
</dbReference>
<feature type="transmembrane region" description="Helical" evidence="13">
    <location>
        <begin position="776"/>
        <end position="796"/>
    </location>
</feature>
<dbReference type="EMBL" id="CP029480">
    <property type="protein sequence ID" value="AWW00771.1"/>
    <property type="molecule type" value="Genomic_DNA"/>
</dbReference>
<reference evidence="17 18" key="1">
    <citation type="submission" date="2018-05" db="EMBL/GenBank/DDBJ databases">
        <title>Complete genome sequence of Arcticibacterium luteifluviistationis SM1504T, a cytophagaceae bacterium isolated from Arctic surface seawater.</title>
        <authorList>
            <person name="Li Y."/>
            <person name="Qin Q.-L."/>
        </authorList>
    </citation>
    <scope>NUCLEOTIDE SEQUENCE [LARGE SCALE GENOMIC DNA]</scope>
    <source>
        <strain evidence="17 18">SM1504</strain>
    </source>
</reference>
<keyword evidence="8" id="KW-0902">Two-component regulatory system</keyword>
<dbReference type="InterPro" id="IPR011006">
    <property type="entry name" value="CheY-like_superfamily"/>
</dbReference>
<dbReference type="Gene3D" id="2.60.40.10">
    <property type="entry name" value="Immunoglobulins"/>
    <property type="match status" value="1"/>
</dbReference>
<evidence type="ECO:0000256" key="1">
    <source>
        <dbReference type="ARBA" id="ARBA00000085"/>
    </source>
</evidence>
<dbReference type="FunFam" id="1.10.287.130:FF:000034">
    <property type="entry name" value="Two-component system sensor histidine kinase/response regulator"/>
    <property type="match status" value="1"/>
</dbReference>
<dbReference type="InterPro" id="IPR005467">
    <property type="entry name" value="His_kinase_dom"/>
</dbReference>
<dbReference type="KEGG" id="als:DJ013_02560"/>
<dbReference type="SUPFAM" id="SSF50998">
    <property type="entry name" value="Quinoprotein alcohol dehydrogenase-like"/>
    <property type="match status" value="1"/>
</dbReference>
<keyword evidence="13" id="KW-1133">Transmembrane helix</keyword>
<evidence type="ECO:0000256" key="3">
    <source>
        <dbReference type="ARBA" id="ARBA00022553"/>
    </source>
</evidence>
<name>A0A2Z4GHH0_9BACT</name>
<dbReference type="InterPro" id="IPR011123">
    <property type="entry name" value="Y_Y_Y"/>
</dbReference>
<keyword evidence="13" id="KW-0812">Transmembrane</keyword>
<dbReference type="SUPFAM" id="SSF47384">
    <property type="entry name" value="Homodimeric domain of signal transducing histidine kinase"/>
    <property type="match status" value="1"/>
</dbReference>
<evidence type="ECO:0000259" key="15">
    <source>
        <dbReference type="PROSITE" id="PS50109"/>
    </source>
</evidence>
<dbReference type="Pfam" id="PF07494">
    <property type="entry name" value="Reg_prop"/>
    <property type="match status" value="3"/>
</dbReference>
<evidence type="ECO:0000256" key="9">
    <source>
        <dbReference type="ARBA" id="ARBA00023015"/>
    </source>
</evidence>
<dbReference type="InterPro" id="IPR015943">
    <property type="entry name" value="WD40/YVTN_repeat-like_dom_sf"/>
</dbReference>
<dbReference type="GO" id="GO:0005524">
    <property type="term" value="F:ATP binding"/>
    <property type="evidence" value="ECO:0007669"/>
    <property type="project" value="UniProtKB-KW"/>
</dbReference>
<dbReference type="SMART" id="SM00342">
    <property type="entry name" value="HTH_ARAC"/>
    <property type="match status" value="1"/>
</dbReference>
<dbReference type="PRINTS" id="PR00344">
    <property type="entry name" value="BCTRLSENSOR"/>
</dbReference>
<dbReference type="Gene3D" id="3.30.565.10">
    <property type="entry name" value="Histidine kinase-like ATPase, C-terminal domain"/>
    <property type="match status" value="1"/>
</dbReference>
<keyword evidence="9" id="KW-0805">Transcription regulation</keyword>
<dbReference type="PROSITE" id="PS50109">
    <property type="entry name" value="HIS_KIN"/>
    <property type="match status" value="1"/>
</dbReference>
<dbReference type="FunFam" id="3.30.565.10:FF:000037">
    <property type="entry name" value="Hybrid sensor histidine kinase/response regulator"/>
    <property type="match status" value="1"/>
</dbReference>
<feature type="modified residue" description="4-aspartylphosphate" evidence="12">
    <location>
        <position position="1149"/>
    </location>
</feature>
<dbReference type="Pfam" id="PF02518">
    <property type="entry name" value="HATPase_c"/>
    <property type="match status" value="1"/>
</dbReference>
<evidence type="ECO:0000256" key="13">
    <source>
        <dbReference type="SAM" id="Phobius"/>
    </source>
</evidence>
<dbReference type="InterPro" id="IPR003661">
    <property type="entry name" value="HisK_dim/P_dom"/>
</dbReference>
<protein>
    <recommendedName>
        <fullName evidence="2">histidine kinase</fullName>
        <ecNumber evidence="2">2.7.13.3</ecNumber>
    </recommendedName>
</protein>
<dbReference type="InterPro" id="IPR011047">
    <property type="entry name" value="Quinoprotein_ADH-like_sf"/>
</dbReference>
<dbReference type="EC" id="2.7.13.3" evidence="2"/>
<dbReference type="InterPro" id="IPR001789">
    <property type="entry name" value="Sig_transdc_resp-reg_receiver"/>
</dbReference>
<dbReference type="Gene3D" id="1.10.287.130">
    <property type="match status" value="1"/>
</dbReference>
<dbReference type="Gene3D" id="3.40.50.2300">
    <property type="match status" value="1"/>
</dbReference>
<keyword evidence="13" id="KW-0472">Membrane</keyword>
<evidence type="ECO:0000256" key="4">
    <source>
        <dbReference type="ARBA" id="ARBA00022679"/>
    </source>
</evidence>
<keyword evidence="3 12" id="KW-0597">Phosphoprotein</keyword>
<sequence length="1346" mass="153918">MLVFSAITYQSIGQDLKFDHYNDNNGLSHNSIRHIVQDKHGFLWIGTFSGLNRFDGYEVKSYLSTAEGENKINNDDITALEFDEEENNLWIGTRKGLTLLDLDTYQFTTFLNERGNPNSLPDEEVRSVYIDKLKRIWVGTKDNGLFLFYLEEKKFVKVNLPDFDYIKEIFEDSEGNIWIGSFLTASVAKLVLDDKGEIQETFTYTLNVSNTLEQNPYLYFIYEDSKKDIFAGTRKGLYKLNKKEQRFENIFIKNSEIRDALGPYFVSITQAPDNKYWVGTLGGILVCNRLEDIAQGDFEWHYSILSDQSSLVDNLVAALYFDPSGILWIGTEDGLDKYDPNRNHFKFNKDISRFIGGQAPRIRGFAKTYNNKIVVATRHNGLFIKENEQFVPLYNNQNDITNIYTSDGKVFYCGLWNGKVLVYNYINGQSVVVDVGFEQIPISAIKIINENDIIVGSFGKGAKIFKVKDSNILLDRKDLLEEGNINEILTDSFNNLWFATEAGVVKYDITIKEKTTYKSSPNKNEGLPHTNVSDIIFDKTGKLWAATRGGLGYFDTDKNTFIPTTEYGELDNKWVTDFLLDINGNLWLNVNNNTVAKINPVSDSYNIYQINSGNRLDFFSSQGFYNLGESNIYLGGKNGIIYFSPFGLKVNERSPGPIITEIKIDNEALLPGKEVNGEIPLRKDINETKSLTLSNKNRNFSLQFSTPSYANERLNKFEYMLAGFDNEWISTSSSSRTVQYTNLFPGEYEFKIRSSNSDGHWSETVSYKIKIERPIWFSYPALLFYALLFATLFYFVRLEVRNRIRLKQELINEKLNRERDEKLNNEKLRFFTNISHELRTPLTLIMGPVKQLLEQGNHSSYAKSRVDLIDKNSNRLLRLVNQILDFRRAETGELELKVAKTDIIPYTEDIFNSFLELSQSKNINFNLNVEDGIGELWVDMDKYTKILYNLLSNAMKFTNNYGNVDLFLGITEGEQRILQIEVSDDGIGIPLESQEKIFSRFYQAKNSVDNTTGTGIGLSLVKALVELHKGKISVDSTPKAGSIFTIELPVSRNAYLETEIAELVPAEVEKVEITPILRQKLDKSEVLRINEENTNTDIKHSILIIDDNPELRNYVSEYLSIFYKVYQAENGKEGLDVCRRVKPVLCVVDVMMPIMDGFEFVEELKNDENISHTAVVLLTALAENENRIKGYKIGVDGYLVKPFDPTLLRTRIDNIIKIHFDLKQKFSGEAEADVISLAHSQIDIDLISSIKDLVEKNINNPELTSGLLCKELAMSSSKLYRKIKQLTDLSPNEFIRTVRLKKSAVLLKTKKHNVTEVAEMVGFNDPLYFSRCFKKQFGTAPSELMK</sequence>
<evidence type="ECO:0000256" key="2">
    <source>
        <dbReference type="ARBA" id="ARBA00012438"/>
    </source>
</evidence>
<dbReference type="Pfam" id="PF00512">
    <property type="entry name" value="HisKA"/>
    <property type="match status" value="1"/>
</dbReference>
<dbReference type="InterPro" id="IPR018062">
    <property type="entry name" value="HTH_AraC-typ_CS"/>
</dbReference>
<dbReference type="Gene3D" id="2.130.10.10">
    <property type="entry name" value="YVTN repeat-like/Quinoprotein amine dehydrogenase"/>
    <property type="match status" value="2"/>
</dbReference>
<evidence type="ECO:0000256" key="6">
    <source>
        <dbReference type="ARBA" id="ARBA00022777"/>
    </source>
</evidence>
<dbReference type="GO" id="GO:0000155">
    <property type="term" value="F:phosphorelay sensor kinase activity"/>
    <property type="evidence" value="ECO:0007669"/>
    <property type="project" value="InterPro"/>
</dbReference>
<keyword evidence="6 17" id="KW-0418">Kinase</keyword>
<evidence type="ECO:0000256" key="5">
    <source>
        <dbReference type="ARBA" id="ARBA00022741"/>
    </source>
</evidence>
<feature type="domain" description="Histidine kinase" evidence="15">
    <location>
        <begin position="833"/>
        <end position="1052"/>
    </location>
</feature>
<gene>
    <name evidence="17" type="ORF">DJ013_02560</name>
</gene>
<keyword evidence="4" id="KW-0808">Transferase</keyword>
<accession>A0A2Z4GHH0</accession>
<organism evidence="17 18">
    <name type="scientific">Arcticibacterium luteifluviistationis</name>
    <dbReference type="NCBI Taxonomy" id="1784714"/>
    <lineage>
        <taxon>Bacteria</taxon>
        <taxon>Pseudomonadati</taxon>
        <taxon>Bacteroidota</taxon>
        <taxon>Cytophagia</taxon>
        <taxon>Cytophagales</taxon>
        <taxon>Leadbetterellaceae</taxon>
        <taxon>Arcticibacterium</taxon>
    </lineage>
</organism>
<dbReference type="Pfam" id="PF07495">
    <property type="entry name" value="Y_Y_Y"/>
    <property type="match status" value="1"/>
</dbReference>
<dbReference type="Proteomes" id="UP000249873">
    <property type="component" value="Chromosome"/>
</dbReference>
<evidence type="ECO:0000256" key="11">
    <source>
        <dbReference type="ARBA" id="ARBA00023163"/>
    </source>
</evidence>
<dbReference type="SUPFAM" id="SSF101898">
    <property type="entry name" value="NHL repeat"/>
    <property type="match status" value="1"/>
</dbReference>
<dbReference type="InterPro" id="IPR013783">
    <property type="entry name" value="Ig-like_fold"/>
</dbReference>
<keyword evidence="10" id="KW-0238">DNA-binding</keyword>
<dbReference type="GO" id="GO:0043565">
    <property type="term" value="F:sequence-specific DNA binding"/>
    <property type="evidence" value="ECO:0007669"/>
    <property type="project" value="InterPro"/>
</dbReference>
<dbReference type="InterPro" id="IPR003594">
    <property type="entry name" value="HATPase_dom"/>
</dbReference>
<dbReference type="SUPFAM" id="SSF52172">
    <property type="entry name" value="CheY-like"/>
    <property type="match status" value="1"/>
</dbReference>
<dbReference type="Pfam" id="PF00072">
    <property type="entry name" value="Response_reg"/>
    <property type="match status" value="1"/>
</dbReference>